<feature type="compositionally biased region" description="Polar residues" evidence="8">
    <location>
        <begin position="284"/>
        <end position="297"/>
    </location>
</feature>
<comment type="subcellular location">
    <subcellularLocation>
        <location evidence="1">Cytoplasm</location>
        <location evidence="1">Cytoskeleton</location>
    </subcellularLocation>
</comment>
<feature type="domain" description="PH" evidence="9">
    <location>
        <begin position="576"/>
        <end position="672"/>
    </location>
</feature>
<feature type="compositionally biased region" description="Low complexity" evidence="8">
    <location>
        <begin position="318"/>
        <end position="346"/>
    </location>
</feature>
<evidence type="ECO:0000256" key="1">
    <source>
        <dbReference type="ARBA" id="ARBA00004245"/>
    </source>
</evidence>
<sequence>MPPPPDEPVCTEFQPNIFDPSRCHDCLRQKHAHVGAEAATPATGKEVPSGIGKGAAGTSAEMRMVTGEERGSPPAGVKAGDSSGRKEAGLEVGADRWRLKVDTGHVNTPVMSGSDQSDSQEQSSDTDDTDIHFLPPQRPPAMTRLDRPAHRPDPRVWMEEARAKDAFSKPPGFRGEGETRDSGYFSLGRAAGSRSLRDQSPPAPFRHFERGHPVFNTRNIEPKDTVPFRNRHVAAPPDRPSQEDQDQNIIKIPPPDPYEIAVEVEAQVGPRSPSPTPFKIAESLASTGQRRQGSSYGKGNLSSHLSSSNQQPGRPDSSRISSTLQSRSSSPSRGRSPFGRSEGSPSFNTRSNDGGGRSQGLERGSRSPSQAPSGLQSETGSVPRSHDGRSSSPPKRSYDLPGASSLRKTESVTSLNHIGSSPSRTTNADSPGYSILRKGPRETSRSAGFQVTSETSRNTSSIRLRRNTSSQSSMDSWESEGRSGEESGGNSREEYTVLADVPRVRMINQREEAVKPQHRQRPPEKQELFKPASHSVSRHPSRERDNPGGPDRELLGRGNLSRSHSSTSLFRQPDLLNFKKGWMSKMDDVGEWKKHWFVLTDAGLKYYRDSGAEENDEPDGEIDLISCLKVSEFDVEKNYGFQIQTREMMVTLSAMTAGIRRNWIEVLRKSVRPSRSPDLTQLPDSSSDKENSHGAPLLSARRGSARHPENQSSSAAQQRFDYVELKGPAGSDHWQRMEEEIENKWEEFERLPLKEMKALPISSQSSGQPANEALHREVASLRSSLAALERAQRHVLQEVQRQHERQSREAQEEQERLLLEETRATAQAMEALKKAHKEQLEREVERATRLCGGTGDSVGLRNQLQADTQALQRELSGLSERYSNKCLELNRAQQDAAERERELSRRERDLDLLRKENQDLKARLVEAVGRSRSVGAGQGSGGVTYDNRAPASCELEVLVQVKEKEVEYLHQEIGCLRNELQALNTEKRLSSERRRELEVELSSMRGRSLREVQSLKEHLRLALAALQEGQVLGNSLDH</sequence>
<protein>
    <recommendedName>
        <fullName evidence="9">PH domain-containing protein</fullName>
    </recommendedName>
</protein>
<comment type="caution">
    <text evidence="10">The sequence shown here is derived from an EMBL/GenBank/DDBJ whole genome shotgun (WGS) entry which is preliminary data.</text>
</comment>
<feature type="compositionally biased region" description="Basic and acidic residues" evidence="8">
    <location>
        <begin position="540"/>
        <end position="555"/>
    </location>
</feature>
<dbReference type="InterPro" id="IPR001849">
    <property type="entry name" value="PH_domain"/>
</dbReference>
<dbReference type="InterPro" id="IPR039597">
    <property type="entry name" value="M-RIP_PH"/>
</dbReference>
<feature type="coiled-coil region" evidence="7">
    <location>
        <begin position="966"/>
        <end position="1000"/>
    </location>
</feature>
<feature type="compositionally biased region" description="Basic and acidic residues" evidence="8">
    <location>
        <begin position="479"/>
        <end position="495"/>
    </location>
</feature>
<dbReference type="SUPFAM" id="SSF50729">
    <property type="entry name" value="PH domain-like"/>
    <property type="match status" value="1"/>
</dbReference>
<dbReference type="Proteomes" id="UP001148018">
    <property type="component" value="Unassembled WGS sequence"/>
</dbReference>
<dbReference type="EMBL" id="JANIIK010000047">
    <property type="protein sequence ID" value="KAJ3600474.1"/>
    <property type="molecule type" value="Genomic_DNA"/>
</dbReference>
<dbReference type="Pfam" id="PF00169">
    <property type="entry name" value="PH"/>
    <property type="match status" value="1"/>
</dbReference>
<accession>A0A9Q0IIX8</accession>
<dbReference type="PROSITE" id="PS50003">
    <property type="entry name" value="PH_DOMAIN"/>
    <property type="match status" value="1"/>
</dbReference>
<keyword evidence="11" id="KW-1185">Reference proteome</keyword>
<feature type="compositionally biased region" description="Basic and acidic residues" evidence="8">
    <location>
        <begin position="144"/>
        <end position="167"/>
    </location>
</feature>
<feature type="compositionally biased region" description="Basic and acidic residues" evidence="8">
    <location>
        <begin position="83"/>
        <end position="103"/>
    </location>
</feature>
<dbReference type="AlphaFoldDB" id="A0A9Q0IIX8"/>
<evidence type="ECO:0000256" key="6">
    <source>
        <dbReference type="ARBA" id="ARBA00023212"/>
    </source>
</evidence>
<feature type="compositionally biased region" description="Polar residues" evidence="8">
    <location>
        <begin position="411"/>
        <end position="429"/>
    </location>
</feature>
<evidence type="ECO:0000259" key="9">
    <source>
        <dbReference type="PROSITE" id="PS50003"/>
    </source>
</evidence>
<organism evidence="10 11">
    <name type="scientific">Muraenolepis orangiensis</name>
    <name type="common">Patagonian moray cod</name>
    <dbReference type="NCBI Taxonomy" id="630683"/>
    <lineage>
        <taxon>Eukaryota</taxon>
        <taxon>Metazoa</taxon>
        <taxon>Chordata</taxon>
        <taxon>Craniata</taxon>
        <taxon>Vertebrata</taxon>
        <taxon>Euteleostomi</taxon>
        <taxon>Actinopterygii</taxon>
        <taxon>Neopterygii</taxon>
        <taxon>Teleostei</taxon>
        <taxon>Neoteleostei</taxon>
        <taxon>Acanthomorphata</taxon>
        <taxon>Zeiogadaria</taxon>
        <taxon>Gadariae</taxon>
        <taxon>Gadiformes</taxon>
        <taxon>Muraenolepidoidei</taxon>
        <taxon>Muraenolepididae</taxon>
        <taxon>Muraenolepis</taxon>
    </lineage>
</organism>
<keyword evidence="4 7" id="KW-0175">Coiled coil</keyword>
<keyword evidence="2" id="KW-0963">Cytoplasm</keyword>
<dbReference type="GO" id="GO:0051015">
    <property type="term" value="F:actin filament binding"/>
    <property type="evidence" value="ECO:0007669"/>
    <property type="project" value="TreeGrafter"/>
</dbReference>
<dbReference type="Gene3D" id="2.30.29.30">
    <property type="entry name" value="Pleckstrin-homology domain (PH domain)/Phosphotyrosine-binding domain (PTB)"/>
    <property type="match status" value="1"/>
</dbReference>
<dbReference type="PANTHER" id="PTHR17271:SF10">
    <property type="entry name" value="TRIO AND F-ACTIN-BINDING PROTEIN"/>
    <property type="match status" value="1"/>
</dbReference>
<evidence type="ECO:0000313" key="10">
    <source>
        <dbReference type="EMBL" id="KAJ3600474.1"/>
    </source>
</evidence>
<feature type="compositionally biased region" description="Low complexity" evidence="8">
    <location>
        <begin position="300"/>
        <end position="311"/>
    </location>
</feature>
<reference evidence="10" key="1">
    <citation type="submission" date="2022-07" db="EMBL/GenBank/DDBJ databases">
        <title>Chromosome-level genome of Muraenolepis orangiensis.</title>
        <authorList>
            <person name="Kim J."/>
        </authorList>
    </citation>
    <scope>NUCLEOTIDE SEQUENCE</scope>
    <source>
        <strain evidence="10">KU_S4_2022</strain>
        <tissue evidence="10">Muscle</tissue>
    </source>
</reference>
<dbReference type="InterPro" id="IPR052223">
    <property type="entry name" value="Actin_Cytoskeleton_Reg"/>
</dbReference>
<feature type="coiled-coil region" evidence="7">
    <location>
        <begin position="771"/>
        <end position="930"/>
    </location>
</feature>
<keyword evidence="6" id="KW-0206">Cytoskeleton</keyword>
<dbReference type="InterPro" id="IPR011993">
    <property type="entry name" value="PH-like_dom_sf"/>
</dbReference>
<evidence type="ECO:0000256" key="7">
    <source>
        <dbReference type="SAM" id="Coils"/>
    </source>
</evidence>
<feature type="compositionally biased region" description="Polar residues" evidence="8">
    <location>
        <begin position="445"/>
        <end position="462"/>
    </location>
</feature>
<dbReference type="FunFam" id="2.30.29.30:FF:000133">
    <property type="entry name" value="myosin phosphatase Rho-interacting protein isoform X1"/>
    <property type="match status" value="1"/>
</dbReference>
<feature type="region of interest" description="Disordered" evidence="8">
    <location>
        <begin position="36"/>
        <end position="566"/>
    </location>
</feature>
<proteinExistence type="predicted"/>
<evidence type="ECO:0000256" key="2">
    <source>
        <dbReference type="ARBA" id="ARBA00022490"/>
    </source>
</evidence>
<feature type="region of interest" description="Disordered" evidence="8">
    <location>
        <begin position="674"/>
        <end position="720"/>
    </location>
</feature>
<name>A0A9Q0IIX8_9TELE</name>
<evidence type="ECO:0000256" key="8">
    <source>
        <dbReference type="SAM" id="MobiDB-lite"/>
    </source>
</evidence>
<feature type="compositionally biased region" description="Basic and acidic residues" evidence="8">
    <location>
        <begin position="508"/>
        <end position="528"/>
    </location>
</feature>
<feature type="compositionally biased region" description="Polar residues" evidence="8">
    <location>
        <begin position="366"/>
        <end position="382"/>
    </location>
</feature>
<evidence type="ECO:0000313" key="11">
    <source>
        <dbReference type="Proteomes" id="UP001148018"/>
    </source>
</evidence>
<dbReference type="GO" id="GO:1900026">
    <property type="term" value="P:positive regulation of substrate adhesion-dependent cell spreading"/>
    <property type="evidence" value="ECO:0007669"/>
    <property type="project" value="TreeGrafter"/>
</dbReference>
<dbReference type="SMART" id="SM00233">
    <property type="entry name" value="PH"/>
    <property type="match status" value="1"/>
</dbReference>
<evidence type="ECO:0000256" key="5">
    <source>
        <dbReference type="ARBA" id="ARBA00023203"/>
    </source>
</evidence>
<dbReference type="CDD" id="cd13275">
    <property type="entry name" value="PH_M-RIP"/>
    <property type="match status" value="1"/>
</dbReference>
<evidence type="ECO:0000256" key="4">
    <source>
        <dbReference type="ARBA" id="ARBA00023054"/>
    </source>
</evidence>
<gene>
    <name evidence="10" type="ORF">NHX12_031455</name>
</gene>
<evidence type="ECO:0000256" key="3">
    <source>
        <dbReference type="ARBA" id="ARBA00022553"/>
    </source>
</evidence>
<keyword evidence="5" id="KW-0009">Actin-binding</keyword>
<feature type="compositionally biased region" description="Low complexity" evidence="8">
    <location>
        <begin position="112"/>
        <end position="123"/>
    </location>
</feature>
<dbReference type="OrthoDB" id="9942268at2759"/>
<dbReference type="GO" id="GO:0015629">
    <property type="term" value="C:actin cytoskeleton"/>
    <property type="evidence" value="ECO:0007669"/>
    <property type="project" value="UniProtKB-ARBA"/>
</dbReference>
<keyword evidence="3" id="KW-0597">Phosphoprotein</keyword>
<dbReference type="PANTHER" id="PTHR17271">
    <property type="entry name" value="PLECKSTRIN HOMOLOGY PH DOMAIN-CONTAINING PROTEIN"/>
    <property type="match status" value="1"/>
</dbReference>